<dbReference type="Proteomes" id="UP001054837">
    <property type="component" value="Unassembled WGS sequence"/>
</dbReference>
<reference evidence="1 2" key="1">
    <citation type="submission" date="2021-06" db="EMBL/GenBank/DDBJ databases">
        <title>Caerostris darwini draft genome.</title>
        <authorList>
            <person name="Kono N."/>
            <person name="Arakawa K."/>
        </authorList>
    </citation>
    <scope>NUCLEOTIDE SEQUENCE [LARGE SCALE GENOMIC DNA]</scope>
</reference>
<proteinExistence type="predicted"/>
<name>A0AAV4R8W6_9ARAC</name>
<protein>
    <submittedName>
        <fullName evidence="1">Uncharacterized protein</fullName>
    </submittedName>
</protein>
<evidence type="ECO:0000313" key="1">
    <source>
        <dbReference type="EMBL" id="GIY18199.1"/>
    </source>
</evidence>
<dbReference type="EMBL" id="BPLQ01005872">
    <property type="protein sequence ID" value="GIY18199.1"/>
    <property type="molecule type" value="Genomic_DNA"/>
</dbReference>
<organism evidence="1 2">
    <name type="scientific">Caerostris darwini</name>
    <dbReference type="NCBI Taxonomy" id="1538125"/>
    <lineage>
        <taxon>Eukaryota</taxon>
        <taxon>Metazoa</taxon>
        <taxon>Ecdysozoa</taxon>
        <taxon>Arthropoda</taxon>
        <taxon>Chelicerata</taxon>
        <taxon>Arachnida</taxon>
        <taxon>Araneae</taxon>
        <taxon>Araneomorphae</taxon>
        <taxon>Entelegynae</taxon>
        <taxon>Araneoidea</taxon>
        <taxon>Araneidae</taxon>
        <taxon>Caerostris</taxon>
    </lineage>
</organism>
<evidence type="ECO:0000313" key="2">
    <source>
        <dbReference type="Proteomes" id="UP001054837"/>
    </source>
</evidence>
<gene>
    <name evidence="1" type="ORF">CDAR_40331</name>
</gene>
<dbReference type="AlphaFoldDB" id="A0AAV4R8W6"/>
<comment type="caution">
    <text evidence="1">The sequence shown here is derived from an EMBL/GenBank/DDBJ whole genome shotgun (WGS) entry which is preliminary data.</text>
</comment>
<sequence length="197" mass="22642">MTHFIDPLVQLGFFLNPNMQQVTKLKTEINKKGIEDTYPRYRAEPRHQNPRLYYFLYEPVFPCYLQKKEKKRVLEWNCSGVQKYIAGSHGSGTSIHHVHRKYPPVGGREIQTVYDDTKSDRLAMTRCSIVHGTREGFSLESIPKVRSVRTIILLGRVEGAITDSRAPKHHYSGRAAEMSLDFCHGFPGGPMEVFYDP</sequence>
<accession>A0AAV4R8W6</accession>
<keyword evidence="2" id="KW-1185">Reference proteome</keyword>